<organism evidence="2">
    <name type="scientific">marine metagenome</name>
    <dbReference type="NCBI Taxonomy" id="408172"/>
    <lineage>
        <taxon>unclassified sequences</taxon>
        <taxon>metagenomes</taxon>
        <taxon>ecological metagenomes</taxon>
    </lineage>
</organism>
<evidence type="ECO:0000256" key="1">
    <source>
        <dbReference type="SAM" id="MobiDB-lite"/>
    </source>
</evidence>
<dbReference type="EMBL" id="UINC01172889">
    <property type="protein sequence ID" value="SVD78195.1"/>
    <property type="molecule type" value="Genomic_DNA"/>
</dbReference>
<accession>A0A382Y5S5</accession>
<sequence>MRRFLTTILLVCLLAGCGGGGGGGAPESTPVDNAPDSNSEPDPTEILLLDSVPARSAPAIDAGSGTFNFAHLAQSDLTISLSADCAELRGDTLRRGLLDMAGTEVNEVIDHYVSCSLEENTSYQIDANGTSSSDARFQASLAFSTGTSASTSLTVQDSVSIPQSAINDIFQNYVEGALINELEVPGLIESLIIDLVTGLAEANWGTLTDPD</sequence>
<dbReference type="PROSITE" id="PS51257">
    <property type="entry name" value="PROKAR_LIPOPROTEIN"/>
    <property type="match status" value="1"/>
</dbReference>
<feature type="region of interest" description="Disordered" evidence="1">
    <location>
        <begin position="23"/>
        <end position="42"/>
    </location>
</feature>
<reference evidence="2" key="1">
    <citation type="submission" date="2018-05" db="EMBL/GenBank/DDBJ databases">
        <authorList>
            <person name="Lanie J.A."/>
            <person name="Ng W.-L."/>
            <person name="Kazmierczak K.M."/>
            <person name="Andrzejewski T.M."/>
            <person name="Davidsen T.M."/>
            <person name="Wayne K.J."/>
            <person name="Tettelin H."/>
            <person name="Glass J.I."/>
            <person name="Rusch D."/>
            <person name="Podicherti R."/>
            <person name="Tsui H.-C.T."/>
            <person name="Winkler M.E."/>
        </authorList>
    </citation>
    <scope>NUCLEOTIDE SEQUENCE</scope>
</reference>
<gene>
    <name evidence="2" type="ORF">METZ01_LOCUS431049</name>
</gene>
<name>A0A382Y5S5_9ZZZZ</name>
<dbReference type="AlphaFoldDB" id="A0A382Y5S5"/>
<protein>
    <submittedName>
        <fullName evidence="2">Uncharacterized protein</fullName>
    </submittedName>
</protein>
<evidence type="ECO:0000313" key="2">
    <source>
        <dbReference type="EMBL" id="SVD78195.1"/>
    </source>
</evidence>
<proteinExistence type="predicted"/>
<feature type="non-terminal residue" evidence="2">
    <location>
        <position position="211"/>
    </location>
</feature>